<proteinExistence type="predicted"/>
<comment type="caution">
    <text evidence="1">The sequence shown here is derived from an EMBL/GenBank/DDBJ whole genome shotgun (WGS) entry which is preliminary data.</text>
</comment>
<dbReference type="InterPro" id="IPR057955">
    <property type="entry name" value="SF0329-like"/>
</dbReference>
<dbReference type="Pfam" id="PF25753">
    <property type="entry name" value="SF0329"/>
    <property type="match status" value="1"/>
</dbReference>
<dbReference type="AlphaFoldDB" id="A0A9X9ER52"/>
<name>A0A9X9ER52_9BACI</name>
<evidence type="ECO:0000313" key="2">
    <source>
        <dbReference type="Proteomes" id="UP000309170"/>
    </source>
</evidence>
<dbReference type="Proteomes" id="UP000309170">
    <property type="component" value="Unassembled WGS sequence"/>
</dbReference>
<evidence type="ECO:0000313" key="1">
    <source>
        <dbReference type="EMBL" id="TKH08994.1"/>
    </source>
</evidence>
<protein>
    <submittedName>
        <fullName evidence="1">Uncharacterized protein</fullName>
    </submittedName>
</protein>
<accession>A0A9X9ER52</accession>
<gene>
    <name evidence="1" type="ORF">FC678_18595</name>
</gene>
<reference evidence="1 2" key="1">
    <citation type="journal article" date="2019" name="Environ. Microbiol.">
        <title>An active ?-lactamase is a part of an orchestrated cell wall stress resistance network of Bacillus subtilis and related rhizosphere species.</title>
        <authorList>
            <person name="Bucher T."/>
            <person name="Keren-Paz A."/>
            <person name="Hausser J."/>
            <person name="Olender T."/>
            <person name="Cytryn E."/>
            <person name="Kolodkin-Gal I."/>
        </authorList>
    </citation>
    <scope>NUCLEOTIDE SEQUENCE [LARGE SCALE GENOMIC DNA]</scope>
    <source>
        <strain evidence="1 2">I4</strain>
    </source>
</reference>
<dbReference type="EMBL" id="SZNT01000309">
    <property type="protein sequence ID" value="TKH08994.1"/>
    <property type="molecule type" value="Genomic_DNA"/>
</dbReference>
<sequence length="123" mass="14413">MCTITSDREMFKKEIEIRNANSIEYDVYNGNQNYEIGIQAHEMIKAEGIFAQYDFLNAVEEYFNLPIEISLKSDDMIIKILSLIDRRVGMRTLQGLKKSILNEKEIIQYFYNLRCEAEGIRTS</sequence>
<organism evidence="1 2">
    <name type="scientific">Peribacillus simplex</name>
    <dbReference type="NCBI Taxonomy" id="1478"/>
    <lineage>
        <taxon>Bacteria</taxon>
        <taxon>Bacillati</taxon>
        <taxon>Bacillota</taxon>
        <taxon>Bacilli</taxon>
        <taxon>Bacillales</taxon>
        <taxon>Bacillaceae</taxon>
        <taxon>Peribacillus</taxon>
    </lineage>
</organism>